<evidence type="ECO:0000256" key="1">
    <source>
        <dbReference type="SAM" id="MobiDB-lite"/>
    </source>
</evidence>
<dbReference type="RefSeq" id="WP_123399536.1">
    <property type="nucleotide sequence ID" value="NZ_RJVI01000001.1"/>
</dbReference>
<keyword evidence="3" id="KW-1185">Reference proteome</keyword>
<protein>
    <recommendedName>
        <fullName evidence="4">DUF1496 domain-containing protein</fullName>
    </recommendedName>
</protein>
<reference evidence="2 3" key="1">
    <citation type="submission" date="2018-11" db="EMBL/GenBank/DDBJ databases">
        <title>Genomic Encyclopedia of Type Strains, Phase IV (KMG-IV): sequencing the most valuable type-strain genomes for metagenomic binning, comparative biology and taxonomic classification.</title>
        <authorList>
            <person name="Goeker M."/>
        </authorList>
    </citation>
    <scope>NUCLEOTIDE SEQUENCE [LARGE SCALE GENOMIC DNA]</scope>
    <source>
        <strain evidence="2 3">DSM 100275</strain>
    </source>
</reference>
<evidence type="ECO:0000313" key="2">
    <source>
        <dbReference type="EMBL" id="ROR34401.1"/>
    </source>
</evidence>
<feature type="region of interest" description="Disordered" evidence="1">
    <location>
        <begin position="1"/>
        <end position="20"/>
    </location>
</feature>
<accession>A0A3N1Y7A2</accession>
<dbReference type="AlphaFoldDB" id="A0A3N1Y7A2"/>
<proteinExistence type="predicted"/>
<name>A0A3N1Y7A2_9GAMM</name>
<dbReference type="Proteomes" id="UP000276634">
    <property type="component" value="Unassembled WGS sequence"/>
</dbReference>
<sequence length="81" mass="9069">MRDPFRPPQVGAPDPELRNSPIIEDTAEDFEVVGQELDELPVCYFNGVAYRHGQFVCSGTELLRCMRGSWIRAGSCDPDNP</sequence>
<dbReference type="OrthoDB" id="5784855at2"/>
<evidence type="ECO:0000313" key="3">
    <source>
        <dbReference type="Proteomes" id="UP000276634"/>
    </source>
</evidence>
<comment type="caution">
    <text evidence="2">The sequence shown here is derived from an EMBL/GenBank/DDBJ whole genome shotgun (WGS) entry which is preliminary data.</text>
</comment>
<gene>
    <name evidence="2" type="ORF">EDC57_0297</name>
</gene>
<organism evidence="2 3">
    <name type="scientific">Inmirania thermothiophila</name>
    <dbReference type="NCBI Taxonomy" id="1750597"/>
    <lineage>
        <taxon>Bacteria</taxon>
        <taxon>Pseudomonadati</taxon>
        <taxon>Pseudomonadota</taxon>
        <taxon>Gammaproteobacteria</taxon>
        <taxon>Chromatiales</taxon>
        <taxon>Ectothiorhodospiraceae</taxon>
        <taxon>Inmirania</taxon>
    </lineage>
</organism>
<evidence type="ECO:0008006" key="4">
    <source>
        <dbReference type="Google" id="ProtNLM"/>
    </source>
</evidence>
<dbReference type="EMBL" id="RJVI01000001">
    <property type="protein sequence ID" value="ROR34401.1"/>
    <property type="molecule type" value="Genomic_DNA"/>
</dbReference>